<protein>
    <submittedName>
        <fullName evidence="2">Uncharacterized protein</fullName>
    </submittedName>
</protein>
<evidence type="ECO:0000256" key="1">
    <source>
        <dbReference type="SAM" id="MobiDB-lite"/>
    </source>
</evidence>
<dbReference type="InParanoid" id="A0A507AU01"/>
<keyword evidence="3" id="KW-1185">Reference proteome</keyword>
<comment type="caution">
    <text evidence="2">The sequence shown here is derived from an EMBL/GenBank/DDBJ whole genome shotgun (WGS) entry which is preliminary data.</text>
</comment>
<feature type="compositionally biased region" description="Low complexity" evidence="1">
    <location>
        <begin position="159"/>
        <end position="168"/>
    </location>
</feature>
<feature type="region of interest" description="Disordered" evidence="1">
    <location>
        <begin position="78"/>
        <end position="301"/>
    </location>
</feature>
<dbReference type="EMBL" id="SKBQ01000029">
    <property type="protein sequence ID" value="TPX14295.1"/>
    <property type="molecule type" value="Genomic_DNA"/>
</dbReference>
<organism evidence="2 3">
    <name type="scientific">Thyridium curvatum</name>
    <dbReference type="NCBI Taxonomy" id="1093900"/>
    <lineage>
        <taxon>Eukaryota</taxon>
        <taxon>Fungi</taxon>
        <taxon>Dikarya</taxon>
        <taxon>Ascomycota</taxon>
        <taxon>Pezizomycotina</taxon>
        <taxon>Sordariomycetes</taxon>
        <taxon>Sordariomycetidae</taxon>
        <taxon>Thyridiales</taxon>
        <taxon>Thyridiaceae</taxon>
        <taxon>Thyridium</taxon>
    </lineage>
</organism>
<dbReference type="GeneID" id="41972938"/>
<proteinExistence type="predicted"/>
<dbReference type="Proteomes" id="UP000319257">
    <property type="component" value="Unassembled WGS sequence"/>
</dbReference>
<dbReference type="RefSeq" id="XP_030996006.1">
    <property type="nucleotide sequence ID" value="XM_031140019.1"/>
</dbReference>
<dbReference type="AlphaFoldDB" id="A0A507AU01"/>
<gene>
    <name evidence="2" type="ORF">E0L32_005491</name>
</gene>
<sequence>MDYSFSEAEKRFVVAEMIKASQINLESIVGFYKQQGVQPDWCSMQIPSGRNIYQCVEAARSLGIRVDQPSNPLLHAQHDASLKRKSPSDFDAPGPKRPAVAPSLEPASTAAPYTRIQPRPPHNGYTGMATGQGPQVTPTGTGRKRGRPSKADREAQARANAPSSFAPISPAPLAPTVPHFTPQDHGAVASAPAYRTSPGPSDFASRRGSRPLSADRTQPRGLPPYPSTAYDPVERSPAPPERRLSPMEPAIDNPAVHEVGRRLGPRDRAPSDHRPKDSGPSQAAAAEQMKKESPKAINMPA</sequence>
<feature type="compositionally biased region" description="Basic and acidic residues" evidence="1">
    <location>
        <begin position="78"/>
        <end position="88"/>
    </location>
</feature>
<dbReference type="OrthoDB" id="5371646at2759"/>
<evidence type="ECO:0000313" key="2">
    <source>
        <dbReference type="EMBL" id="TPX14295.1"/>
    </source>
</evidence>
<evidence type="ECO:0000313" key="3">
    <source>
        <dbReference type="Proteomes" id="UP000319257"/>
    </source>
</evidence>
<reference evidence="2 3" key="1">
    <citation type="submission" date="2019-06" db="EMBL/GenBank/DDBJ databases">
        <title>Draft genome sequence of the filamentous fungus Phialemoniopsis curvata isolated from diesel fuel.</title>
        <authorList>
            <person name="Varaljay V.A."/>
            <person name="Lyon W.J."/>
            <person name="Crouch A.L."/>
            <person name="Drake C.E."/>
            <person name="Hollomon J.M."/>
            <person name="Nadeau L.J."/>
            <person name="Nunn H.S."/>
            <person name="Stevenson B.S."/>
            <person name="Bojanowski C.L."/>
            <person name="Crookes-Goodson W.J."/>
        </authorList>
    </citation>
    <scope>NUCLEOTIDE SEQUENCE [LARGE SCALE GENOMIC DNA]</scope>
    <source>
        <strain evidence="2 3">D216</strain>
    </source>
</reference>
<accession>A0A507AU01</accession>
<feature type="compositionally biased region" description="Low complexity" evidence="1">
    <location>
        <begin position="131"/>
        <end position="141"/>
    </location>
</feature>
<name>A0A507AU01_9PEZI</name>
<feature type="compositionally biased region" description="Basic and acidic residues" evidence="1">
    <location>
        <begin position="258"/>
        <end position="277"/>
    </location>
</feature>